<evidence type="ECO:0008006" key="3">
    <source>
        <dbReference type="Google" id="ProtNLM"/>
    </source>
</evidence>
<evidence type="ECO:0000313" key="2">
    <source>
        <dbReference type="Proteomes" id="UP000321287"/>
    </source>
</evidence>
<dbReference type="InterPro" id="IPR002745">
    <property type="entry name" value="Ptrans_KptA/Tpt1"/>
</dbReference>
<evidence type="ECO:0000313" key="1">
    <source>
        <dbReference type="EMBL" id="GEL53833.1"/>
    </source>
</evidence>
<proteinExistence type="predicted"/>
<keyword evidence="2" id="KW-1185">Reference proteome</keyword>
<protein>
    <recommendedName>
        <fullName evidence="3">RNA 2'-phosphotransferase</fullName>
    </recommendedName>
</protein>
<dbReference type="AlphaFoldDB" id="A0AAN4U2X6"/>
<name>A0AAN4U2X6_9PROT</name>
<reference evidence="1 2" key="1">
    <citation type="submission" date="2019-07" db="EMBL/GenBank/DDBJ databases">
        <title>Whole genome shotgun sequence of Asaia bogorensis NBRC 16594.</title>
        <authorList>
            <person name="Hosoyama A."/>
            <person name="Uohara A."/>
            <person name="Ohji S."/>
            <person name="Ichikawa N."/>
        </authorList>
    </citation>
    <scope>NUCLEOTIDE SEQUENCE [LARGE SCALE GENOMIC DNA]</scope>
    <source>
        <strain evidence="1 2">NBRC 16594</strain>
    </source>
</reference>
<dbReference type="GO" id="GO:0016740">
    <property type="term" value="F:transferase activity"/>
    <property type="evidence" value="ECO:0007669"/>
    <property type="project" value="InterPro"/>
</dbReference>
<dbReference type="Proteomes" id="UP000321287">
    <property type="component" value="Unassembled WGS sequence"/>
</dbReference>
<dbReference type="Pfam" id="PF01885">
    <property type="entry name" value="PTS_2-RNA"/>
    <property type="match status" value="1"/>
</dbReference>
<dbReference type="GeneID" id="78227934"/>
<sequence>MREGLKPGRRHKVHLSVDRTVAYHVGQRHGDAVVLDVNTEQMNRDGYLFVKSENNVWLTDFVPPIYLLINEHCENT</sequence>
<dbReference type="Gene3D" id="3.20.170.30">
    <property type="match status" value="1"/>
</dbReference>
<dbReference type="InterPro" id="IPR042081">
    <property type="entry name" value="RNA_2'-PTrans_C"/>
</dbReference>
<comment type="caution">
    <text evidence="1">The sequence shown here is derived from an EMBL/GenBank/DDBJ whole genome shotgun (WGS) entry which is preliminary data.</text>
</comment>
<dbReference type="SUPFAM" id="SSF56399">
    <property type="entry name" value="ADP-ribosylation"/>
    <property type="match status" value="1"/>
</dbReference>
<accession>A0AAN4U2X6</accession>
<gene>
    <name evidence="1" type="ORF">ABO01nite_18400</name>
</gene>
<dbReference type="EMBL" id="BJVS01000005">
    <property type="protein sequence ID" value="GEL53833.1"/>
    <property type="molecule type" value="Genomic_DNA"/>
</dbReference>
<dbReference type="RefSeq" id="WP_261763185.1">
    <property type="nucleotide sequence ID" value="NZ_AP014690.1"/>
</dbReference>
<organism evidence="1 2">
    <name type="scientific">Asaia bogorensis NBRC 16594</name>
    <dbReference type="NCBI Taxonomy" id="1231624"/>
    <lineage>
        <taxon>Bacteria</taxon>
        <taxon>Pseudomonadati</taxon>
        <taxon>Pseudomonadota</taxon>
        <taxon>Alphaproteobacteria</taxon>
        <taxon>Acetobacterales</taxon>
        <taxon>Acetobacteraceae</taxon>
        <taxon>Asaia</taxon>
    </lineage>
</organism>